<dbReference type="PROSITE" id="PS50110">
    <property type="entry name" value="RESPONSE_REGULATORY"/>
    <property type="match status" value="1"/>
</dbReference>
<dbReference type="PANTHER" id="PTHR45566">
    <property type="entry name" value="HTH-TYPE TRANSCRIPTIONAL REGULATOR YHJB-RELATED"/>
    <property type="match status" value="1"/>
</dbReference>
<organism evidence="6 7">
    <name type="scientific">Duganella vulcania</name>
    <dbReference type="NCBI Taxonomy" id="2692166"/>
    <lineage>
        <taxon>Bacteria</taxon>
        <taxon>Pseudomonadati</taxon>
        <taxon>Pseudomonadota</taxon>
        <taxon>Betaproteobacteria</taxon>
        <taxon>Burkholderiales</taxon>
        <taxon>Oxalobacteraceae</taxon>
        <taxon>Telluria group</taxon>
        <taxon>Duganella</taxon>
    </lineage>
</organism>
<dbReference type="InterPro" id="IPR058245">
    <property type="entry name" value="NreC/VraR/RcsB-like_REC"/>
</dbReference>
<evidence type="ECO:0000313" key="6">
    <source>
        <dbReference type="EMBL" id="MYM87788.1"/>
    </source>
</evidence>
<dbReference type="InterPro" id="IPR016032">
    <property type="entry name" value="Sig_transdc_resp-reg_C-effctor"/>
</dbReference>
<dbReference type="GO" id="GO:0003677">
    <property type="term" value="F:DNA binding"/>
    <property type="evidence" value="ECO:0007669"/>
    <property type="project" value="UniProtKB-KW"/>
</dbReference>
<keyword evidence="1 3" id="KW-0597">Phosphoprotein</keyword>
<dbReference type="PRINTS" id="PR00038">
    <property type="entry name" value="HTHLUXR"/>
</dbReference>
<dbReference type="EMBL" id="WWCW01000031">
    <property type="protein sequence ID" value="MYM87788.1"/>
    <property type="molecule type" value="Genomic_DNA"/>
</dbReference>
<gene>
    <name evidence="6" type="ORF">GTP91_11415</name>
</gene>
<dbReference type="PROSITE" id="PS00622">
    <property type="entry name" value="HTH_LUXR_1"/>
    <property type="match status" value="1"/>
</dbReference>
<dbReference type="Gene3D" id="3.40.50.2300">
    <property type="match status" value="1"/>
</dbReference>
<dbReference type="SUPFAM" id="SSF46894">
    <property type="entry name" value="C-terminal effector domain of the bipartite response regulators"/>
    <property type="match status" value="1"/>
</dbReference>
<dbReference type="SUPFAM" id="SSF52172">
    <property type="entry name" value="CheY-like"/>
    <property type="match status" value="1"/>
</dbReference>
<proteinExistence type="predicted"/>
<keyword evidence="2" id="KW-0238">DNA-binding</keyword>
<dbReference type="GO" id="GO:0000160">
    <property type="term" value="P:phosphorelay signal transduction system"/>
    <property type="evidence" value="ECO:0007669"/>
    <property type="project" value="InterPro"/>
</dbReference>
<dbReference type="PROSITE" id="PS50043">
    <property type="entry name" value="HTH_LUXR_2"/>
    <property type="match status" value="1"/>
</dbReference>
<comment type="caution">
    <text evidence="6">The sequence shown here is derived from an EMBL/GenBank/DDBJ whole genome shotgun (WGS) entry which is preliminary data.</text>
</comment>
<dbReference type="Proteomes" id="UP000470302">
    <property type="component" value="Unassembled WGS sequence"/>
</dbReference>
<dbReference type="PANTHER" id="PTHR45566:SF2">
    <property type="entry name" value="NARL SUBFAMILY"/>
    <property type="match status" value="1"/>
</dbReference>
<sequence length="221" mass="24127">MDDSTSVPRITILTVDDHPVFRNGIAGVIADAPDLLLIAEASSGAEALLLHRKFRPDVTLMDIQMPDMNGIDATQLIREEFPEARIVILTTHQGDVHALRAIKAGAAGYLLKGMLPQDLLQMIRSVHSGQRRVAPMIASNLARQVKGDLLSPREVQVLQLVGHGNTNNRISTLLQISEETVKVHMRNILAKLAANDRTHAVLIAIQRGILEVSPRCDGDPL</sequence>
<dbReference type="CDD" id="cd17535">
    <property type="entry name" value="REC_NarL-like"/>
    <property type="match status" value="1"/>
</dbReference>
<name>A0A845G4Z5_9BURK</name>
<evidence type="ECO:0000259" key="5">
    <source>
        <dbReference type="PROSITE" id="PS50110"/>
    </source>
</evidence>
<evidence type="ECO:0000259" key="4">
    <source>
        <dbReference type="PROSITE" id="PS50043"/>
    </source>
</evidence>
<dbReference type="CDD" id="cd06170">
    <property type="entry name" value="LuxR_C_like"/>
    <property type="match status" value="1"/>
</dbReference>
<dbReference type="SMART" id="SM00421">
    <property type="entry name" value="HTH_LUXR"/>
    <property type="match status" value="1"/>
</dbReference>
<feature type="modified residue" description="4-aspartylphosphate" evidence="3">
    <location>
        <position position="62"/>
    </location>
</feature>
<dbReference type="InterPro" id="IPR001789">
    <property type="entry name" value="Sig_transdc_resp-reg_receiver"/>
</dbReference>
<protein>
    <submittedName>
        <fullName evidence="6">Response regulator</fullName>
    </submittedName>
</protein>
<dbReference type="Pfam" id="PF00072">
    <property type="entry name" value="Response_reg"/>
    <property type="match status" value="1"/>
</dbReference>
<evidence type="ECO:0000256" key="1">
    <source>
        <dbReference type="ARBA" id="ARBA00022553"/>
    </source>
</evidence>
<dbReference type="GO" id="GO:0006355">
    <property type="term" value="P:regulation of DNA-templated transcription"/>
    <property type="evidence" value="ECO:0007669"/>
    <property type="project" value="InterPro"/>
</dbReference>
<dbReference type="Pfam" id="PF00196">
    <property type="entry name" value="GerE"/>
    <property type="match status" value="1"/>
</dbReference>
<evidence type="ECO:0000313" key="7">
    <source>
        <dbReference type="Proteomes" id="UP000470302"/>
    </source>
</evidence>
<dbReference type="InterPro" id="IPR011006">
    <property type="entry name" value="CheY-like_superfamily"/>
</dbReference>
<dbReference type="SMART" id="SM00448">
    <property type="entry name" value="REC"/>
    <property type="match status" value="1"/>
</dbReference>
<dbReference type="InterPro" id="IPR000792">
    <property type="entry name" value="Tscrpt_reg_LuxR_C"/>
</dbReference>
<feature type="domain" description="HTH luxR-type" evidence="4">
    <location>
        <begin position="143"/>
        <end position="208"/>
    </location>
</feature>
<evidence type="ECO:0000256" key="3">
    <source>
        <dbReference type="PROSITE-ProRule" id="PRU00169"/>
    </source>
</evidence>
<accession>A0A845G4Z5</accession>
<evidence type="ECO:0000256" key="2">
    <source>
        <dbReference type="ARBA" id="ARBA00023125"/>
    </source>
</evidence>
<feature type="domain" description="Response regulatory" evidence="5">
    <location>
        <begin position="11"/>
        <end position="127"/>
    </location>
</feature>
<dbReference type="AlphaFoldDB" id="A0A845G4Z5"/>
<dbReference type="InterPro" id="IPR051015">
    <property type="entry name" value="EvgA-like"/>
</dbReference>
<reference evidence="6 7" key="1">
    <citation type="submission" date="2020-01" db="EMBL/GenBank/DDBJ databases">
        <title>Novel species isolated from a subtropical stream in China.</title>
        <authorList>
            <person name="Lu H."/>
        </authorList>
    </citation>
    <scope>NUCLEOTIDE SEQUENCE [LARGE SCALE GENOMIC DNA]</scope>
    <source>
        <strain evidence="6 7">FT82W</strain>
    </source>
</reference>